<evidence type="ECO:0000313" key="7">
    <source>
        <dbReference type="Proteomes" id="UP000006304"/>
    </source>
</evidence>
<dbReference type="EMBL" id="CP003876">
    <property type="protein sequence ID" value="AFU00020.1"/>
    <property type="molecule type" value="Genomic_DNA"/>
</dbReference>
<sequence>MADDLATGLSELTTLLLHRGDVPESLCAAADIVARMLPDSLMVGITLSRAQGAMAGGSVGTQPILREESRLSAGQAPSAQAIATAQQVFIPDVTQEQRWGTYPRRLLAHGVKSVHIQPVSATGEVLGALSLYSNHVHTFTAQLRQDAALTAAHIGVLFAVGIEAARQAALTDQLRAALASRSAIDQALGVLMAERRCTRDAAFTVLRELSQRRNIRVAELAVEIIEAITGRAPGPVHFAEPQPPRQRHRR</sequence>
<reference evidence="6 7" key="1">
    <citation type="journal article" date="2012" name="J. Bacteriol.">
        <title>Complete genome sequence of Nocardia brasiliensis HUJEG-1.</title>
        <authorList>
            <person name="Vera-Cabrera L."/>
            <person name="Ortiz-Lopez R."/>
            <person name="Elizondo-Gonzalez R."/>
            <person name="Perez-Maya A.A."/>
            <person name="Ocampo-Candiani J."/>
        </authorList>
    </citation>
    <scope>NUCLEOTIDE SEQUENCE [LARGE SCALE GENOMIC DNA]</scope>
    <source>
        <strain evidence="7">ATCC 700358</strain>
    </source>
</reference>
<accession>K0ET24</accession>
<dbReference type="SMART" id="SM01012">
    <property type="entry name" value="ANTAR"/>
    <property type="match status" value="1"/>
</dbReference>
<dbReference type="Gene3D" id="3.30.450.40">
    <property type="match status" value="1"/>
</dbReference>
<evidence type="ECO:0000256" key="4">
    <source>
        <dbReference type="ARBA" id="ARBA00023163"/>
    </source>
</evidence>
<organism evidence="6 7">
    <name type="scientific">Nocardia brasiliensis (strain ATCC 700358 / HUJEG-1)</name>
    <dbReference type="NCBI Taxonomy" id="1133849"/>
    <lineage>
        <taxon>Bacteria</taxon>
        <taxon>Bacillati</taxon>
        <taxon>Actinomycetota</taxon>
        <taxon>Actinomycetes</taxon>
        <taxon>Mycobacteriales</taxon>
        <taxon>Nocardiaceae</taxon>
        <taxon>Nocardia</taxon>
    </lineage>
</organism>
<evidence type="ECO:0000256" key="1">
    <source>
        <dbReference type="ARBA" id="ARBA00022679"/>
    </source>
</evidence>
<dbReference type="eggNOG" id="COG2203">
    <property type="taxonomic scope" value="Bacteria"/>
</dbReference>
<dbReference type="SUPFAM" id="SSF55781">
    <property type="entry name" value="GAF domain-like"/>
    <property type="match status" value="1"/>
</dbReference>
<dbReference type="AlphaFoldDB" id="K0ET24"/>
<dbReference type="SUPFAM" id="SSF52172">
    <property type="entry name" value="CheY-like"/>
    <property type="match status" value="1"/>
</dbReference>
<keyword evidence="3" id="KW-0805">Transcription regulation</keyword>
<dbReference type="InterPro" id="IPR011006">
    <property type="entry name" value="CheY-like_superfamily"/>
</dbReference>
<dbReference type="Pfam" id="PF03861">
    <property type="entry name" value="ANTAR"/>
    <property type="match status" value="1"/>
</dbReference>
<feature type="domain" description="ANTAR" evidence="5">
    <location>
        <begin position="164"/>
        <end position="225"/>
    </location>
</feature>
<dbReference type="HOGENOM" id="CLU_074354_0_2_11"/>
<keyword evidence="4" id="KW-0804">Transcription</keyword>
<keyword evidence="7" id="KW-1185">Reference proteome</keyword>
<dbReference type="eggNOG" id="COG3707">
    <property type="taxonomic scope" value="Bacteria"/>
</dbReference>
<dbReference type="RefSeq" id="WP_014982875.1">
    <property type="nucleotide sequence ID" value="NC_018681.1"/>
</dbReference>
<dbReference type="Gene3D" id="1.10.10.10">
    <property type="entry name" value="Winged helix-like DNA-binding domain superfamily/Winged helix DNA-binding domain"/>
    <property type="match status" value="1"/>
</dbReference>
<dbReference type="Proteomes" id="UP000006304">
    <property type="component" value="Chromosome"/>
</dbReference>
<dbReference type="PROSITE" id="PS50921">
    <property type="entry name" value="ANTAR"/>
    <property type="match status" value="1"/>
</dbReference>
<evidence type="ECO:0000256" key="3">
    <source>
        <dbReference type="ARBA" id="ARBA00023015"/>
    </source>
</evidence>
<gene>
    <name evidence="6" type="ORF">O3I_010295</name>
</gene>
<evidence type="ECO:0000256" key="2">
    <source>
        <dbReference type="ARBA" id="ARBA00022777"/>
    </source>
</evidence>
<proteinExistence type="predicted"/>
<evidence type="ECO:0000313" key="6">
    <source>
        <dbReference type="EMBL" id="AFU00020.1"/>
    </source>
</evidence>
<dbReference type="InterPro" id="IPR005561">
    <property type="entry name" value="ANTAR"/>
</dbReference>
<keyword evidence="1" id="KW-0808">Transferase</keyword>
<evidence type="ECO:0000259" key="5">
    <source>
        <dbReference type="PROSITE" id="PS50921"/>
    </source>
</evidence>
<dbReference type="GO" id="GO:0003723">
    <property type="term" value="F:RNA binding"/>
    <property type="evidence" value="ECO:0007669"/>
    <property type="project" value="InterPro"/>
</dbReference>
<name>K0ET24_NOCB7</name>
<keyword evidence="2" id="KW-0418">Kinase</keyword>
<dbReference type="InterPro" id="IPR003018">
    <property type="entry name" value="GAF"/>
</dbReference>
<dbReference type="GO" id="GO:0016301">
    <property type="term" value="F:kinase activity"/>
    <property type="evidence" value="ECO:0007669"/>
    <property type="project" value="UniProtKB-KW"/>
</dbReference>
<dbReference type="InterPro" id="IPR029016">
    <property type="entry name" value="GAF-like_dom_sf"/>
</dbReference>
<dbReference type="InterPro" id="IPR012074">
    <property type="entry name" value="GAF_ANTAR"/>
</dbReference>
<dbReference type="PIRSF" id="PIRSF036625">
    <property type="entry name" value="GAF_ANTAR"/>
    <property type="match status" value="1"/>
</dbReference>
<dbReference type="InterPro" id="IPR036388">
    <property type="entry name" value="WH-like_DNA-bd_sf"/>
</dbReference>
<dbReference type="Pfam" id="PF13185">
    <property type="entry name" value="GAF_2"/>
    <property type="match status" value="1"/>
</dbReference>
<dbReference type="KEGG" id="nbr:O3I_010295"/>
<dbReference type="STRING" id="1133849.O3I_010295"/>
<protein>
    <recommendedName>
        <fullName evidence="5">ANTAR domain-containing protein</fullName>
    </recommendedName>
</protein>